<proteinExistence type="predicted"/>
<evidence type="ECO:0000256" key="1">
    <source>
        <dbReference type="SAM" id="Coils"/>
    </source>
</evidence>
<sequence length="587" mass="68225">MSMDKNQSLNFYKFLCLKIGSEVVVRTRRIHSIVSDIGAAEQKRITSGSNGEGLNFKSSDIDYMFLDRSFKVYESEGNVVHQDLSIPFIMDTEDTQPCFTRLRLLHDKFYSIIWKNGSVLLKNGRKNLLSSELYKLYRLKGCCVAPIFKIHGPCLSDRDDRFDLAYCLKCDNWVSLAKSWITRPRKWPHPDVISKITSCGVLTRLSREIFTLQMSKASQCVSKYSQRQHGANNRKQYSKYRYDLSNFLLGLSTDAVSGWLLFASFFYVHKQYSTSLRMIDHALSKCTDEKIYFQPRNCPFSRIQESVLNLLKREKLYTVLKTLTVQNIIFDWQSFVIPPELQLDVTWNGYGAVSYAPVPFAYFLKFLCHYHLHEESLCKHWLRKLMTSVRTCKWGIRLFSTIHSKIFAGIAFQMLGEVDNARFMFVEASISDFNDVNNSTINDVGGDSTETILALNPVPYLEKEEEQGIVIGKEKFPNVNWDLCAQVVLRTKVNRVVEKVKTFRKNNKAKLNSFLEQDFYFPVKKPVTSSFEYLQENEGKRVKEIEKERNRAVGENVKLKRQLKETDFTLDNLELQIEHFETKSHIL</sequence>
<organism evidence="2 3">
    <name type="scientific">Mytilus coruscus</name>
    <name type="common">Sea mussel</name>
    <dbReference type="NCBI Taxonomy" id="42192"/>
    <lineage>
        <taxon>Eukaryota</taxon>
        <taxon>Metazoa</taxon>
        <taxon>Spiralia</taxon>
        <taxon>Lophotrochozoa</taxon>
        <taxon>Mollusca</taxon>
        <taxon>Bivalvia</taxon>
        <taxon>Autobranchia</taxon>
        <taxon>Pteriomorphia</taxon>
        <taxon>Mytilida</taxon>
        <taxon>Mytiloidea</taxon>
        <taxon>Mytilidae</taxon>
        <taxon>Mytilinae</taxon>
        <taxon>Mytilus</taxon>
    </lineage>
</organism>
<name>A0A6J8E4E7_MYTCO</name>
<keyword evidence="3" id="KW-1185">Reference proteome</keyword>
<dbReference type="EMBL" id="CACVKT020008355">
    <property type="protein sequence ID" value="CAC5414938.1"/>
    <property type="molecule type" value="Genomic_DNA"/>
</dbReference>
<accession>A0A6J8E4E7</accession>
<evidence type="ECO:0000313" key="2">
    <source>
        <dbReference type="EMBL" id="CAC5414938.1"/>
    </source>
</evidence>
<dbReference type="OrthoDB" id="6176933at2759"/>
<gene>
    <name evidence="2" type="ORF">MCOR_47670</name>
</gene>
<feature type="coiled-coil region" evidence="1">
    <location>
        <begin position="542"/>
        <end position="583"/>
    </location>
</feature>
<keyword evidence="1" id="KW-0175">Coiled coil</keyword>
<protein>
    <recommendedName>
        <fullName evidence="4">Mab-21-like HhH/H2TH-like domain-containing protein</fullName>
    </recommendedName>
</protein>
<evidence type="ECO:0000313" key="3">
    <source>
        <dbReference type="Proteomes" id="UP000507470"/>
    </source>
</evidence>
<dbReference type="AlphaFoldDB" id="A0A6J8E4E7"/>
<evidence type="ECO:0008006" key="4">
    <source>
        <dbReference type="Google" id="ProtNLM"/>
    </source>
</evidence>
<reference evidence="2 3" key="1">
    <citation type="submission" date="2020-06" db="EMBL/GenBank/DDBJ databases">
        <authorList>
            <person name="Li R."/>
            <person name="Bekaert M."/>
        </authorList>
    </citation>
    <scope>NUCLEOTIDE SEQUENCE [LARGE SCALE GENOMIC DNA]</scope>
    <source>
        <strain evidence="3">wild</strain>
    </source>
</reference>
<dbReference type="Proteomes" id="UP000507470">
    <property type="component" value="Unassembled WGS sequence"/>
</dbReference>